<feature type="region of interest" description="Disordered" evidence="1">
    <location>
        <begin position="207"/>
        <end position="307"/>
    </location>
</feature>
<dbReference type="PANTHER" id="PTHR13309:SF0">
    <property type="entry name" value="FMR1-INTERACTING PROTEIN NUFIP1"/>
    <property type="match status" value="1"/>
</dbReference>
<evidence type="ECO:0000256" key="1">
    <source>
        <dbReference type="SAM" id="MobiDB-lite"/>
    </source>
</evidence>
<dbReference type="EMBL" id="JAGEUA010000001">
    <property type="protein sequence ID" value="KAL1021700.1"/>
    <property type="molecule type" value="Genomic_DNA"/>
</dbReference>
<feature type="compositionally biased region" description="Polar residues" evidence="1">
    <location>
        <begin position="349"/>
        <end position="359"/>
    </location>
</feature>
<protein>
    <recommendedName>
        <fullName evidence="2">C2H2-type domain-containing protein</fullName>
    </recommendedName>
</protein>
<gene>
    <name evidence="3" type="ORF">UPYG_G00016790</name>
</gene>
<evidence type="ECO:0000313" key="3">
    <source>
        <dbReference type="EMBL" id="KAL1021700.1"/>
    </source>
</evidence>
<sequence length="591" mass="65653">MSDFECYPPPNFDCPPPGSTVRPPTFHPSPNNFHPSMWNWYEPPSDPWSYHDHGEYWGGGAGPGRPRGSYNQNFHHGQRGNRGGRQGNGPPNSNGKKRNKREPEYSHFCDTCDRGFKNQEKYDEHVSQHVKCSVEDCSFTAHEKLVNIHWKNNHAPGARRIKLDTPEEISKWREERRRNYPTLMNIEKKRSIMDAREERGEVLETAQFGRMRGRGRGRRGRWSRPGPHQSERPAQPTQAMKRIPPLTQPPREGDPLGALVNGDPDSDRDEPDDRGGVTVAPKQMTSGLGSLMASYGSMTDTDSDQEPEAVPIQRASKLLQENRAMLNGLPANPQKSVSAGNKRPYPESPQETQRGSYTPRSDRGGRRGKRGRGGPNNSHTPQQRRATLLEMLLAPDIRHERNVLLQCVRYIVRNNFFGLGSQTHDQQGLKGRTVDPAAPNPHSKTEKVISEDSCSPIQGAVVGPDEELELVQPSLESTKGPTHKSPEVAILGDQDVFSERPDAASNLDVGLTRPNSGPAAEAWGSVAEPPGPQKEEEERTGSACTQPHPLVGTQIAFALNSGDGHPDKISMTSVYNYEDDEIWETSDLSGL</sequence>
<dbReference type="PANTHER" id="PTHR13309">
    <property type="entry name" value="NUCLEAR FRAGILE X MENTAL RETARDATION PROTEIN INTERACTING PROTEIN 1"/>
    <property type="match status" value="1"/>
</dbReference>
<feature type="region of interest" description="Disordered" evidence="1">
    <location>
        <begin position="59"/>
        <end position="104"/>
    </location>
</feature>
<dbReference type="Proteomes" id="UP001557470">
    <property type="component" value="Unassembled WGS sequence"/>
</dbReference>
<organism evidence="3 4">
    <name type="scientific">Umbra pygmaea</name>
    <name type="common">Eastern mudminnow</name>
    <dbReference type="NCBI Taxonomy" id="75934"/>
    <lineage>
        <taxon>Eukaryota</taxon>
        <taxon>Metazoa</taxon>
        <taxon>Chordata</taxon>
        <taxon>Craniata</taxon>
        <taxon>Vertebrata</taxon>
        <taxon>Euteleostomi</taxon>
        <taxon>Actinopterygii</taxon>
        <taxon>Neopterygii</taxon>
        <taxon>Teleostei</taxon>
        <taxon>Protacanthopterygii</taxon>
        <taxon>Esociformes</taxon>
        <taxon>Umbridae</taxon>
        <taxon>Umbra</taxon>
    </lineage>
</organism>
<feature type="region of interest" description="Disordered" evidence="1">
    <location>
        <begin position="424"/>
        <end position="453"/>
    </location>
</feature>
<proteinExistence type="predicted"/>
<dbReference type="SMART" id="SM00355">
    <property type="entry name" value="ZnF_C2H2"/>
    <property type="match status" value="2"/>
</dbReference>
<dbReference type="InterPro" id="IPR019496">
    <property type="entry name" value="NUFIP1_cons_dom"/>
</dbReference>
<dbReference type="InterPro" id="IPR013087">
    <property type="entry name" value="Znf_C2H2_type"/>
</dbReference>
<dbReference type="PROSITE" id="PS00028">
    <property type="entry name" value="ZINC_FINGER_C2H2_1"/>
    <property type="match status" value="1"/>
</dbReference>
<comment type="caution">
    <text evidence="3">The sequence shown here is derived from an EMBL/GenBank/DDBJ whole genome shotgun (WGS) entry which is preliminary data.</text>
</comment>
<evidence type="ECO:0000313" key="4">
    <source>
        <dbReference type="Proteomes" id="UP001557470"/>
    </source>
</evidence>
<reference evidence="3 4" key="1">
    <citation type="submission" date="2024-06" db="EMBL/GenBank/DDBJ databases">
        <authorList>
            <person name="Pan Q."/>
            <person name="Wen M."/>
            <person name="Jouanno E."/>
            <person name="Zahm M."/>
            <person name="Klopp C."/>
            <person name="Cabau C."/>
            <person name="Louis A."/>
            <person name="Berthelot C."/>
            <person name="Parey E."/>
            <person name="Roest Crollius H."/>
            <person name="Montfort J."/>
            <person name="Robinson-Rechavi M."/>
            <person name="Bouchez O."/>
            <person name="Lampietro C."/>
            <person name="Lopez Roques C."/>
            <person name="Donnadieu C."/>
            <person name="Postlethwait J."/>
            <person name="Bobe J."/>
            <person name="Verreycken H."/>
            <person name="Guiguen Y."/>
        </authorList>
    </citation>
    <scope>NUCLEOTIDE SEQUENCE [LARGE SCALE GENOMIC DNA]</scope>
    <source>
        <strain evidence="3">Up_M1</strain>
        <tissue evidence="3">Testis</tissue>
    </source>
</reference>
<feature type="domain" description="C2H2-type" evidence="2">
    <location>
        <begin position="109"/>
        <end position="129"/>
    </location>
</feature>
<feature type="compositionally biased region" description="Basic residues" evidence="1">
    <location>
        <begin position="211"/>
        <end position="222"/>
    </location>
</feature>
<dbReference type="Pfam" id="PF10453">
    <property type="entry name" value="NUFIP1"/>
    <property type="match status" value="1"/>
</dbReference>
<evidence type="ECO:0000259" key="2">
    <source>
        <dbReference type="PROSITE" id="PS00028"/>
    </source>
</evidence>
<feature type="region of interest" description="Disordered" evidence="1">
    <location>
        <begin position="506"/>
        <end position="549"/>
    </location>
</feature>
<feature type="region of interest" description="Disordered" evidence="1">
    <location>
        <begin position="328"/>
        <end position="383"/>
    </location>
</feature>
<name>A0ABD0XJZ8_UMBPY</name>
<accession>A0ABD0XJZ8</accession>
<dbReference type="AlphaFoldDB" id="A0ABD0XJZ8"/>
<dbReference type="InterPro" id="IPR039136">
    <property type="entry name" value="NUFIP1-like"/>
</dbReference>
<keyword evidence="4" id="KW-1185">Reference proteome</keyword>